<name>A0ABR2LNQ7_9ASPA</name>
<sequence length="87" mass="9270">MEINSRALMSSSSQAASPLVDNWVVLGCGAVSVDYLAQVAAFPKPDDKIRSTSMKGSVRRSLRRLVAAYKAVVRGAVEEAIALEVFG</sequence>
<dbReference type="InterPro" id="IPR052562">
    <property type="entry name" value="Ketohexokinase-related"/>
</dbReference>
<dbReference type="PANTHER" id="PTHR42774">
    <property type="entry name" value="PHOSPHOTRANSFERASE SYSTEM TRANSPORT PROTEIN"/>
    <property type="match status" value="1"/>
</dbReference>
<organism evidence="1 2">
    <name type="scientific">Platanthera guangdongensis</name>
    <dbReference type="NCBI Taxonomy" id="2320717"/>
    <lineage>
        <taxon>Eukaryota</taxon>
        <taxon>Viridiplantae</taxon>
        <taxon>Streptophyta</taxon>
        <taxon>Embryophyta</taxon>
        <taxon>Tracheophyta</taxon>
        <taxon>Spermatophyta</taxon>
        <taxon>Magnoliopsida</taxon>
        <taxon>Liliopsida</taxon>
        <taxon>Asparagales</taxon>
        <taxon>Orchidaceae</taxon>
        <taxon>Orchidoideae</taxon>
        <taxon>Orchideae</taxon>
        <taxon>Orchidinae</taxon>
        <taxon>Platanthera</taxon>
    </lineage>
</organism>
<evidence type="ECO:0000313" key="1">
    <source>
        <dbReference type="EMBL" id="KAK8945959.1"/>
    </source>
</evidence>
<dbReference type="PANTHER" id="PTHR42774:SF3">
    <property type="entry name" value="KETOHEXOKINASE"/>
    <property type="match status" value="1"/>
</dbReference>
<comment type="caution">
    <text evidence="1">The sequence shown here is derived from an EMBL/GenBank/DDBJ whole genome shotgun (WGS) entry which is preliminary data.</text>
</comment>
<evidence type="ECO:0000313" key="2">
    <source>
        <dbReference type="Proteomes" id="UP001412067"/>
    </source>
</evidence>
<protein>
    <submittedName>
        <fullName evidence="1">Uncharacterized protein</fullName>
    </submittedName>
</protein>
<dbReference type="Proteomes" id="UP001412067">
    <property type="component" value="Unassembled WGS sequence"/>
</dbReference>
<gene>
    <name evidence="1" type="ORF">KSP40_PGU012935</name>
</gene>
<accession>A0ABR2LNQ7</accession>
<dbReference type="EMBL" id="JBBWWR010000017">
    <property type="protein sequence ID" value="KAK8945959.1"/>
    <property type="molecule type" value="Genomic_DNA"/>
</dbReference>
<proteinExistence type="predicted"/>
<keyword evidence="2" id="KW-1185">Reference proteome</keyword>
<reference evidence="1 2" key="1">
    <citation type="journal article" date="2022" name="Nat. Plants">
        <title>Genomes of leafy and leafless Platanthera orchids illuminate the evolution of mycoheterotrophy.</title>
        <authorList>
            <person name="Li M.H."/>
            <person name="Liu K.W."/>
            <person name="Li Z."/>
            <person name="Lu H.C."/>
            <person name="Ye Q.L."/>
            <person name="Zhang D."/>
            <person name="Wang J.Y."/>
            <person name="Li Y.F."/>
            <person name="Zhong Z.M."/>
            <person name="Liu X."/>
            <person name="Yu X."/>
            <person name="Liu D.K."/>
            <person name="Tu X.D."/>
            <person name="Liu B."/>
            <person name="Hao Y."/>
            <person name="Liao X.Y."/>
            <person name="Jiang Y.T."/>
            <person name="Sun W.H."/>
            <person name="Chen J."/>
            <person name="Chen Y.Q."/>
            <person name="Ai Y."/>
            <person name="Zhai J.W."/>
            <person name="Wu S.S."/>
            <person name="Zhou Z."/>
            <person name="Hsiao Y.Y."/>
            <person name="Wu W.L."/>
            <person name="Chen Y.Y."/>
            <person name="Lin Y.F."/>
            <person name="Hsu J.L."/>
            <person name="Li C.Y."/>
            <person name="Wang Z.W."/>
            <person name="Zhao X."/>
            <person name="Zhong W.Y."/>
            <person name="Ma X.K."/>
            <person name="Ma L."/>
            <person name="Huang J."/>
            <person name="Chen G.Z."/>
            <person name="Huang M.Z."/>
            <person name="Huang L."/>
            <person name="Peng D.H."/>
            <person name="Luo Y.B."/>
            <person name="Zou S.Q."/>
            <person name="Chen S.P."/>
            <person name="Lan S."/>
            <person name="Tsai W.C."/>
            <person name="Van de Peer Y."/>
            <person name="Liu Z.J."/>
        </authorList>
    </citation>
    <scope>NUCLEOTIDE SEQUENCE [LARGE SCALE GENOMIC DNA]</scope>
    <source>
        <strain evidence="1">Lor288</strain>
    </source>
</reference>